<sequence>MSPQGTNTDQTAATRFLEEYDGEASVMCNRFMEASWDFNTNVTDFNRRKMLAQQMQWAKFHREKWTEATSFAWKNFTNPTVRRMFSFLTVLGKVALPKAKMEEVRGEEREKKSKKEIQYEEEEKEGKIHT</sequence>
<accession>A0A8J8W9S5</accession>
<dbReference type="PANTHER" id="PTHR10514:SF45">
    <property type="entry name" value="ANGIOTENSIN-CONVERTING ENZYME"/>
    <property type="match status" value="1"/>
</dbReference>
<dbReference type="EMBL" id="JACEEZ010026447">
    <property type="protein sequence ID" value="KAG0692756.1"/>
    <property type="molecule type" value="Genomic_DNA"/>
</dbReference>
<comment type="caution">
    <text evidence="9">The sequence shown here is derived from an EMBL/GenBank/DDBJ whole genome shotgun (WGS) entry which is preliminary data.</text>
</comment>
<dbReference type="GO" id="GO:0008237">
    <property type="term" value="F:metallopeptidase activity"/>
    <property type="evidence" value="ECO:0007669"/>
    <property type="project" value="InterPro"/>
</dbReference>
<feature type="glycosylation site" description="N-linked (GlcNAc...) (complex) asparagine" evidence="5">
    <location>
        <position position="78"/>
    </location>
</feature>
<evidence type="ECO:0000256" key="6">
    <source>
        <dbReference type="PIRSR" id="PIRSR601548-5"/>
    </source>
</evidence>
<evidence type="ECO:0000256" key="3">
    <source>
        <dbReference type="ARBA" id="ARBA00023157"/>
    </source>
</evidence>
<comment type="similarity">
    <text evidence="1 7">Belongs to the peptidase M2 family.</text>
</comment>
<dbReference type="OrthoDB" id="10029630at2759"/>
<keyword evidence="10" id="KW-1185">Reference proteome</keyword>
<dbReference type="Proteomes" id="UP000770661">
    <property type="component" value="Unassembled WGS sequence"/>
</dbReference>
<feature type="glycosylation site" description="N-linked (GlcNAc...) asparagine" evidence="6">
    <location>
        <position position="75"/>
    </location>
</feature>
<dbReference type="GO" id="GO:0005886">
    <property type="term" value="C:plasma membrane"/>
    <property type="evidence" value="ECO:0007669"/>
    <property type="project" value="TreeGrafter"/>
</dbReference>
<evidence type="ECO:0000256" key="4">
    <source>
        <dbReference type="ARBA" id="ARBA00023180"/>
    </source>
</evidence>
<dbReference type="Pfam" id="PF01401">
    <property type="entry name" value="Peptidase_M2"/>
    <property type="match status" value="1"/>
</dbReference>
<keyword evidence="3" id="KW-1015">Disulfide bond</keyword>
<feature type="glycosylation site" description="N-linked (GlcNAc...) asparagine" evidence="5">
    <location>
        <position position="41"/>
    </location>
</feature>
<evidence type="ECO:0000256" key="1">
    <source>
        <dbReference type="ARBA" id="ARBA00008139"/>
    </source>
</evidence>
<dbReference type="PROSITE" id="PS52011">
    <property type="entry name" value="PEPTIDASE_M2"/>
    <property type="match status" value="1"/>
</dbReference>
<evidence type="ECO:0000256" key="5">
    <source>
        <dbReference type="PIRSR" id="PIRSR601548-10"/>
    </source>
</evidence>
<name>A0A8J8W9S5_CHIOP</name>
<feature type="region of interest" description="Disordered" evidence="8">
    <location>
        <begin position="101"/>
        <end position="130"/>
    </location>
</feature>
<dbReference type="AlphaFoldDB" id="A0A8J8W9S5"/>
<protein>
    <submittedName>
        <fullName evidence="9">Angiotensin-converting enzyme</fullName>
    </submittedName>
</protein>
<evidence type="ECO:0000313" key="9">
    <source>
        <dbReference type="EMBL" id="KAG0692756.1"/>
    </source>
</evidence>
<evidence type="ECO:0000256" key="7">
    <source>
        <dbReference type="PROSITE-ProRule" id="PRU01355"/>
    </source>
</evidence>
<evidence type="ECO:0000256" key="2">
    <source>
        <dbReference type="ARBA" id="ARBA00022729"/>
    </source>
</evidence>
<evidence type="ECO:0000313" key="10">
    <source>
        <dbReference type="Proteomes" id="UP000770661"/>
    </source>
</evidence>
<organism evidence="9 10">
    <name type="scientific">Chionoecetes opilio</name>
    <name type="common">Atlantic snow crab</name>
    <name type="synonym">Cancer opilio</name>
    <dbReference type="NCBI Taxonomy" id="41210"/>
    <lineage>
        <taxon>Eukaryota</taxon>
        <taxon>Metazoa</taxon>
        <taxon>Ecdysozoa</taxon>
        <taxon>Arthropoda</taxon>
        <taxon>Crustacea</taxon>
        <taxon>Multicrustacea</taxon>
        <taxon>Malacostraca</taxon>
        <taxon>Eumalacostraca</taxon>
        <taxon>Eucarida</taxon>
        <taxon>Decapoda</taxon>
        <taxon>Pleocyemata</taxon>
        <taxon>Brachyura</taxon>
        <taxon>Eubrachyura</taxon>
        <taxon>Majoidea</taxon>
        <taxon>Majidae</taxon>
        <taxon>Chionoecetes</taxon>
    </lineage>
</organism>
<keyword evidence="4 5" id="KW-0325">Glycoprotein</keyword>
<dbReference type="GO" id="GO:0008241">
    <property type="term" value="F:peptidyl-dipeptidase activity"/>
    <property type="evidence" value="ECO:0007669"/>
    <property type="project" value="InterPro"/>
</dbReference>
<dbReference type="SUPFAM" id="SSF55486">
    <property type="entry name" value="Metalloproteases ('zincins'), catalytic domain"/>
    <property type="match status" value="1"/>
</dbReference>
<keyword evidence="2" id="KW-0732">Signal</keyword>
<proteinExistence type="inferred from homology"/>
<gene>
    <name evidence="9" type="primary">ACE_0</name>
    <name evidence="9" type="ORF">GWK47_027758</name>
</gene>
<reference evidence="9" key="1">
    <citation type="submission" date="2020-07" db="EMBL/GenBank/DDBJ databases">
        <title>The High-quality genome of the commercially important snow crab, Chionoecetes opilio.</title>
        <authorList>
            <person name="Jeong J.-H."/>
            <person name="Ryu S."/>
        </authorList>
    </citation>
    <scope>NUCLEOTIDE SEQUENCE</scope>
    <source>
        <strain evidence="9">MADBK_172401_WGS</strain>
        <tissue evidence="9">Digestive gland</tissue>
    </source>
</reference>
<dbReference type="InterPro" id="IPR001548">
    <property type="entry name" value="Peptidase_M2"/>
</dbReference>
<dbReference type="PANTHER" id="PTHR10514">
    <property type="entry name" value="ANGIOTENSIN-CONVERTING ENZYME"/>
    <property type="match status" value="1"/>
</dbReference>
<comment type="caution">
    <text evidence="7">Lacks conserved residue(s) required for the propagation of feature annotation.</text>
</comment>
<evidence type="ECO:0000256" key="8">
    <source>
        <dbReference type="SAM" id="MobiDB-lite"/>
    </source>
</evidence>
<dbReference type="GO" id="GO:0006508">
    <property type="term" value="P:proteolysis"/>
    <property type="evidence" value="ECO:0007669"/>
    <property type="project" value="InterPro"/>
</dbReference>